<gene>
    <name evidence="2" type="ORF">VNO77_22979</name>
</gene>
<comment type="caution">
    <text evidence="2">The sequence shown here is derived from an EMBL/GenBank/DDBJ whole genome shotgun (WGS) entry which is preliminary data.</text>
</comment>
<dbReference type="Proteomes" id="UP001367508">
    <property type="component" value="Unassembled WGS sequence"/>
</dbReference>
<protein>
    <submittedName>
        <fullName evidence="2">Uncharacterized protein</fullName>
    </submittedName>
</protein>
<evidence type="ECO:0000313" key="2">
    <source>
        <dbReference type="EMBL" id="KAK7328853.1"/>
    </source>
</evidence>
<organism evidence="2 3">
    <name type="scientific">Canavalia gladiata</name>
    <name type="common">Sword bean</name>
    <name type="synonym">Dolichos gladiatus</name>
    <dbReference type="NCBI Taxonomy" id="3824"/>
    <lineage>
        <taxon>Eukaryota</taxon>
        <taxon>Viridiplantae</taxon>
        <taxon>Streptophyta</taxon>
        <taxon>Embryophyta</taxon>
        <taxon>Tracheophyta</taxon>
        <taxon>Spermatophyta</taxon>
        <taxon>Magnoliopsida</taxon>
        <taxon>eudicotyledons</taxon>
        <taxon>Gunneridae</taxon>
        <taxon>Pentapetalae</taxon>
        <taxon>rosids</taxon>
        <taxon>fabids</taxon>
        <taxon>Fabales</taxon>
        <taxon>Fabaceae</taxon>
        <taxon>Papilionoideae</taxon>
        <taxon>50 kb inversion clade</taxon>
        <taxon>NPAAA clade</taxon>
        <taxon>indigoferoid/millettioid clade</taxon>
        <taxon>Phaseoleae</taxon>
        <taxon>Canavalia</taxon>
    </lineage>
</organism>
<dbReference type="AlphaFoldDB" id="A0AAN9L8V5"/>
<reference evidence="2 3" key="1">
    <citation type="submission" date="2024-01" db="EMBL/GenBank/DDBJ databases">
        <title>The genomes of 5 underutilized Papilionoideae crops provide insights into root nodulation and disease resistanc.</title>
        <authorList>
            <person name="Jiang F."/>
        </authorList>
    </citation>
    <scope>NUCLEOTIDE SEQUENCE [LARGE SCALE GENOMIC DNA]</scope>
    <source>
        <strain evidence="2">LVBAO_FW01</strain>
        <tissue evidence="2">Leaves</tissue>
    </source>
</reference>
<feature type="region of interest" description="Disordered" evidence="1">
    <location>
        <begin position="34"/>
        <end position="84"/>
    </location>
</feature>
<accession>A0AAN9L8V5</accession>
<feature type="compositionally biased region" description="Basic and acidic residues" evidence="1">
    <location>
        <begin position="34"/>
        <end position="61"/>
    </location>
</feature>
<name>A0AAN9L8V5_CANGL</name>
<sequence length="123" mass="14227">MPLKHVVCHSLGIDGHHVCCSVSTRLLLSELEHETEQTPQREEHYSLLRKEKQPHCGERPVTKPSAKMQPQYGGDPMSRPRQSEIRRLRDMRCKREMAQVVRIMARDPIASVSKPMQGIFYSH</sequence>
<dbReference type="EMBL" id="JAYMYQ010000005">
    <property type="protein sequence ID" value="KAK7328853.1"/>
    <property type="molecule type" value="Genomic_DNA"/>
</dbReference>
<keyword evidence="3" id="KW-1185">Reference proteome</keyword>
<proteinExistence type="predicted"/>
<evidence type="ECO:0000256" key="1">
    <source>
        <dbReference type="SAM" id="MobiDB-lite"/>
    </source>
</evidence>
<evidence type="ECO:0000313" key="3">
    <source>
        <dbReference type="Proteomes" id="UP001367508"/>
    </source>
</evidence>